<evidence type="ECO:0000256" key="3">
    <source>
        <dbReference type="ARBA" id="ARBA00022946"/>
    </source>
</evidence>
<evidence type="ECO:0000313" key="10">
    <source>
        <dbReference type="Proteomes" id="UP001212841"/>
    </source>
</evidence>
<keyword evidence="6" id="KW-0687">Ribonucleoprotein</keyword>
<evidence type="ECO:0000256" key="1">
    <source>
        <dbReference type="ARBA" id="ARBA00004173"/>
    </source>
</evidence>
<dbReference type="GO" id="GO:0005840">
    <property type="term" value="C:ribosome"/>
    <property type="evidence" value="ECO:0007669"/>
    <property type="project" value="UniProtKB-KW"/>
</dbReference>
<keyword evidence="3" id="KW-0809">Transit peptide</keyword>
<keyword evidence="5" id="KW-0496">Mitochondrion</keyword>
<name>A0AAD5S9A1_9FUNG</name>
<keyword evidence="4" id="KW-0689">Ribosomal protein</keyword>
<evidence type="ECO:0000256" key="4">
    <source>
        <dbReference type="ARBA" id="ARBA00022980"/>
    </source>
</evidence>
<dbReference type="GO" id="GO:1990904">
    <property type="term" value="C:ribonucleoprotein complex"/>
    <property type="evidence" value="ECO:0007669"/>
    <property type="project" value="UniProtKB-KW"/>
</dbReference>
<comment type="caution">
    <text evidence="9">The sequence shown here is derived from an EMBL/GenBank/DDBJ whole genome shotgun (WGS) entry which is preliminary data.</text>
</comment>
<evidence type="ECO:0000256" key="6">
    <source>
        <dbReference type="ARBA" id="ARBA00023274"/>
    </source>
</evidence>
<dbReference type="GO" id="GO:0005739">
    <property type="term" value="C:mitochondrion"/>
    <property type="evidence" value="ECO:0007669"/>
    <property type="project" value="UniProtKB-SubCell"/>
</dbReference>
<comment type="subcellular location">
    <subcellularLocation>
        <location evidence="1">Mitochondrion</location>
    </subcellularLocation>
</comment>
<organism evidence="9 10">
    <name type="scientific">Rhizophlyctis rosea</name>
    <dbReference type="NCBI Taxonomy" id="64517"/>
    <lineage>
        <taxon>Eukaryota</taxon>
        <taxon>Fungi</taxon>
        <taxon>Fungi incertae sedis</taxon>
        <taxon>Chytridiomycota</taxon>
        <taxon>Chytridiomycota incertae sedis</taxon>
        <taxon>Chytridiomycetes</taxon>
        <taxon>Rhizophlyctidales</taxon>
        <taxon>Rhizophlyctidaceae</taxon>
        <taxon>Rhizophlyctis</taxon>
    </lineage>
</organism>
<dbReference type="Gene3D" id="6.10.250.3440">
    <property type="match status" value="1"/>
</dbReference>
<dbReference type="GO" id="GO:0032543">
    <property type="term" value="P:mitochondrial translation"/>
    <property type="evidence" value="ECO:0007669"/>
    <property type="project" value="InterPro"/>
</dbReference>
<evidence type="ECO:0000256" key="2">
    <source>
        <dbReference type="ARBA" id="ARBA00009360"/>
    </source>
</evidence>
<proteinExistence type="inferred from homology"/>
<dbReference type="Pfam" id="PF09812">
    <property type="entry name" value="MRP-L28"/>
    <property type="match status" value="1"/>
</dbReference>
<sequence>MIERAWWIVKQKEAVERMKELKGKYECMRRAMEELERSDERLFRGAKIGKEEREGKVTVFPRTLRVPTETPPVKKWDGGAIDVRDK</sequence>
<dbReference type="InterPro" id="IPR042831">
    <property type="entry name" value="Ribosomal_mL40_fung"/>
</dbReference>
<evidence type="ECO:0000256" key="7">
    <source>
        <dbReference type="ARBA" id="ARBA00035192"/>
    </source>
</evidence>
<gene>
    <name evidence="9" type="ORF">HK097_003967</name>
</gene>
<dbReference type="PANTHER" id="PTHR39150">
    <property type="entry name" value="54S RIBOSOMAL PROTEIN L28, MITOCHONDRIAL"/>
    <property type="match status" value="1"/>
</dbReference>
<reference evidence="9" key="1">
    <citation type="submission" date="2020-05" db="EMBL/GenBank/DDBJ databases">
        <title>Phylogenomic resolution of chytrid fungi.</title>
        <authorList>
            <person name="Stajich J.E."/>
            <person name="Amses K."/>
            <person name="Simmons R."/>
            <person name="Seto K."/>
            <person name="Myers J."/>
            <person name="Bonds A."/>
            <person name="Quandt C.A."/>
            <person name="Barry K."/>
            <person name="Liu P."/>
            <person name="Grigoriev I."/>
            <person name="Longcore J.E."/>
            <person name="James T.Y."/>
        </authorList>
    </citation>
    <scope>NUCLEOTIDE SEQUENCE</scope>
    <source>
        <strain evidence="9">JEL0318</strain>
    </source>
</reference>
<dbReference type="Proteomes" id="UP001212841">
    <property type="component" value="Unassembled WGS sequence"/>
</dbReference>
<dbReference type="AlphaFoldDB" id="A0AAD5S9A1"/>
<dbReference type="GO" id="GO:0003735">
    <property type="term" value="F:structural constituent of ribosome"/>
    <property type="evidence" value="ECO:0007669"/>
    <property type="project" value="InterPro"/>
</dbReference>
<feature type="coiled-coil region" evidence="8">
    <location>
        <begin position="11"/>
        <end position="38"/>
    </location>
</feature>
<comment type="similarity">
    <text evidence="2">Belongs to the mitochondrion-specific ribosomal protein mL40 family.</text>
</comment>
<evidence type="ECO:0000313" key="9">
    <source>
        <dbReference type="EMBL" id="KAJ3035989.1"/>
    </source>
</evidence>
<keyword evidence="8" id="KW-0175">Coiled coil</keyword>
<dbReference type="EMBL" id="JADGJD010001986">
    <property type="protein sequence ID" value="KAJ3035989.1"/>
    <property type="molecule type" value="Genomic_DNA"/>
</dbReference>
<protein>
    <recommendedName>
        <fullName evidence="7">Large ribosomal subunit protein mL40</fullName>
    </recommendedName>
</protein>
<dbReference type="PANTHER" id="PTHR39150:SF1">
    <property type="entry name" value="LARGE RIBOSOMAL SUBUNIT PROTEIN ML40"/>
    <property type="match status" value="1"/>
</dbReference>
<accession>A0AAD5S9A1</accession>
<evidence type="ECO:0000256" key="8">
    <source>
        <dbReference type="SAM" id="Coils"/>
    </source>
</evidence>
<evidence type="ECO:0000256" key="5">
    <source>
        <dbReference type="ARBA" id="ARBA00023128"/>
    </source>
</evidence>
<dbReference type="InterPro" id="IPR019192">
    <property type="entry name" value="Ribosomal_mL40"/>
</dbReference>
<keyword evidence="10" id="KW-1185">Reference proteome</keyword>